<evidence type="ECO:0000256" key="1">
    <source>
        <dbReference type="ARBA" id="ARBA00004496"/>
    </source>
</evidence>
<evidence type="ECO:0008006" key="5">
    <source>
        <dbReference type="Google" id="ProtNLM"/>
    </source>
</evidence>
<organism evidence="4">
    <name type="scientific">hydrothermal vent metagenome</name>
    <dbReference type="NCBI Taxonomy" id="652676"/>
    <lineage>
        <taxon>unclassified sequences</taxon>
        <taxon>metagenomes</taxon>
        <taxon>ecological metagenomes</taxon>
    </lineage>
</organism>
<reference evidence="4" key="1">
    <citation type="submission" date="2018-06" db="EMBL/GenBank/DDBJ databases">
        <authorList>
            <person name="Zhirakovskaya E."/>
        </authorList>
    </citation>
    <scope>NUCLEOTIDE SEQUENCE</scope>
</reference>
<evidence type="ECO:0000313" key="4">
    <source>
        <dbReference type="EMBL" id="VAX09122.1"/>
    </source>
</evidence>
<comment type="subcellular location">
    <subcellularLocation>
        <location evidence="1">Cytoplasm</location>
    </subcellularLocation>
</comment>
<dbReference type="HAMAP" id="MF_02200">
    <property type="entry name" value="NapD"/>
    <property type="match status" value="1"/>
</dbReference>
<name>A0A3B1AZ70_9ZZZZ</name>
<keyword evidence="2" id="KW-0963">Cytoplasm</keyword>
<sequence length="107" mass="11577">MNISGVLVHARPERAAGIEQKLVNIPGVEVHAISPEGRMVLTIEAEHAGHMADTLVACQNIAGVLSAAMIYHHDEELDEDEMVSIDIDQSGLEHKAGDDWNVQEASK</sequence>
<keyword evidence="3" id="KW-0143">Chaperone</keyword>
<evidence type="ECO:0000256" key="2">
    <source>
        <dbReference type="ARBA" id="ARBA00022490"/>
    </source>
</evidence>
<accession>A0A3B1AZ70</accession>
<dbReference type="Gene3D" id="3.30.70.920">
    <property type="match status" value="1"/>
</dbReference>
<dbReference type="PANTHER" id="PTHR38603">
    <property type="entry name" value="CHAPERONE NAPD"/>
    <property type="match status" value="1"/>
</dbReference>
<dbReference type="Pfam" id="PF03927">
    <property type="entry name" value="NapD"/>
    <property type="match status" value="1"/>
</dbReference>
<dbReference type="GO" id="GO:0051224">
    <property type="term" value="P:negative regulation of protein transport"/>
    <property type="evidence" value="ECO:0007669"/>
    <property type="project" value="TreeGrafter"/>
</dbReference>
<dbReference type="InterPro" id="IPR005623">
    <property type="entry name" value="Chaperone_NapD_NO3_reduct"/>
</dbReference>
<protein>
    <recommendedName>
        <fullName evidence="5">Periplasmic nitrate reductase component NapD</fullName>
    </recommendedName>
</protein>
<evidence type="ECO:0000256" key="3">
    <source>
        <dbReference type="ARBA" id="ARBA00023186"/>
    </source>
</evidence>
<dbReference type="AlphaFoldDB" id="A0A3B1AZ70"/>
<gene>
    <name evidence="4" type="ORF">MNBD_GAMMA25-147</name>
</gene>
<dbReference type="EMBL" id="UOFY01000031">
    <property type="protein sequence ID" value="VAX09122.1"/>
    <property type="molecule type" value="Genomic_DNA"/>
</dbReference>
<proteinExistence type="inferred from homology"/>
<dbReference type="GO" id="GO:0005737">
    <property type="term" value="C:cytoplasm"/>
    <property type="evidence" value="ECO:0007669"/>
    <property type="project" value="UniProtKB-SubCell"/>
</dbReference>
<dbReference type="PANTHER" id="PTHR38603:SF1">
    <property type="entry name" value="CHAPERONE NAPD"/>
    <property type="match status" value="1"/>
</dbReference>